<keyword evidence="2" id="KW-0808">Transferase</keyword>
<dbReference type="InterPro" id="IPR036282">
    <property type="entry name" value="Glutathione-S-Trfase_C_sf"/>
</dbReference>
<dbReference type="EMBL" id="VDGV01000009">
    <property type="protein sequence ID" value="TNG93321.1"/>
    <property type="molecule type" value="Genomic_DNA"/>
</dbReference>
<dbReference type="PROSITE" id="PS50404">
    <property type="entry name" value="GST_NTER"/>
    <property type="match status" value="1"/>
</dbReference>
<dbReference type="Proteomes" id="UP000305526">
    <property type="component" value="Unassembled WGS sequence"/>
</dbReference>
<dbReference type="Pfam" id="PF17172">
    <property type="entry name" value="GST_N_4"/>
    <property type="match status" value="1"/>
</dbReference>
<dbReference type="PANTHER" id="PTHR12289">
    <property type="entry name" value="METAXIN RELATED"/>
    <property type="match status" value="1"/>
</dbReference>
<dbReference type="PANTHER" id="PTHR12289:SF41">
    <property type="entry name" value="FAILED AXON CONNECTIONS-RELATED"/>
    <property type="match status" value="1"/>
</dbReference>
<dbReference type="Proteomes" id="UP000294619">
    <property type="component" value="Unassembled WGS sequence"/>
</dbReference>
<evidence type="ECO:0000313" key="5">
    <source>
        <dbReference type="Proteomes" id="UP000305526"/>
    </source>
</evidence>
<organism evidence="2 4">
    <name type="scientific">Testudinibacter aquarius</name>
    <dbReference type="NCBI Taxonomy" id="1524974"/>
    <lineage>
        <taxon>Bacteria</taxon>
        <taxon>Pseudomonadati</taxon>
        <taxon>Pseudomonadota</taxon>
        <taxon>Gammaproteobacteria</taxon>
        <taxon>Pasteurellales</taxon>
        <taxon>Pasteurellaceae</taxon>
        <taxon>Testudinibacter</taxon>
    </lineage>
</organism>
<comment type="caution">
    <text evidence="2">The sequence shown here is derived from an EMBL/GenBank/DDBJ whole genome shotgun (WGS) entry which is preliminary data.</text>
</comment>
<dbReference type="CDD" id="cd03193">
    <property type="entry name" value="GST_C_Metaxin"/>
    <property type="match status" value="1"/>
</dbReference>
<dbReference type="RefSeq" id="WP_132965046.1">
    <property type="nucleotide sequence ID" value="NZ_LEKL01000019.1"/>
</dbReference>
<name>A0A4R3YA52_9PAST</name>
<dbReference type="InterPro" id="IPR033468">
    <property type="entry name" value="Metaxin_GST"/>
</dbReference>
<dbReference type="AlphaFoldDB" id="A0A4R3YA52"/>
<feature type="domain" description="GST N-terminal" evidence="1">
    <location>
        <begin position="7"/>
        <end position="78"/>
    </location>
</feature>
<keyword evidence="5" id="KW-1185">Reference proteome</keyword>
<dbReference type="Pfam" id="PF17171">
    <property type="entry name" value="GST_C_6"/>
    <property type="match status" value="1"/>
</dbReference>
<dbReference type="Gene3D" id="1.20.1050.10">
    <property type="match status" value="1"/>
</dbReference>
<dbReference type="SUPFAM" id="SSF47616">
    <property type="entry name" value="GST C-terminal domain-like"/>
    <property type="match status" value="1"/>
</dbReference>
<dbReference type="Gene3D" id="3.40.30.10">
    <property type="entry name" value="Glutaredoxin"/>
    <property type="match status" value="1"/>
</dbReference>
<dbReference type="SFLD" id="SFLDG01200">
    <property type="entry name" value="SUF1.1"/>
    <property type="match status" value="1"/>
</dbReference>
<evidence type="ECO:0000259" key="1">
    <source>
        <dbReference type="PROSITE" id="PS50404"/>
    </source>
</evidence>
<dbReference type="InterPro" id="IPR026928">
    <property type="entry name" value="FAX/IsoI-like"/>
</dbReference>
<reference evidence="3 5" key="2">
    <citation type="submission" date="2019-05" db="EMBL/GenBank/DDBJ databases">
        <title>Pasteurellaceae isolates from reptiles.</title>
        <authorList>
            <person name="Bojesen A.M."/>
            <person name="Lund E."/>
        </authorList>
    </citation>
    <scope>NUCLEOTIDE SEQUENCE [LARGE SCALE GENOMIC DNA]</scope>
    <source>
        <strain evidence="3 5">ELNT2x</strain>
    </source>
</reference>
<sequence>MFKFFTVPGNANSRSFSPFAYKAEALLVMSGVAYELEYVADFSKMPKGKVPVLQDGEQLIADSELIKAHLVQHYSLDIDRTLSAEQQAVGRAFRVMLEERTYWAGVYARFLDPAGDAFLLNEMLGGAPAEMKPAIAAAMRENVRNEMHGHGLGRHSAEQIYAFAIADIEAVLNYLGDKPFFFGDMPTTIDATLAGLFANWLASDFDWAVGDYLQTKPQVAAYVARFEQSVFGAAK</sequence>
<protein>
    <submittedName>
        <fullName evidence="2 3">Glutathione S-transferase</fullName>
    </submittedName>
</protein>
<evidence type="ECO:0000313" key="4">
    <source>
        <dbReference type="Proteomes" id="UP000294619"/>
    </source>
</evidence>
<gene>
    <name evidence="2" type="ORF">EDC16_102142</name>
    <name evidence="3" type="ORF">FHQ21_01690</name>
</gene>
<dbReference type="InterPro" id="IPR050931">
    <property type="entry name" value="Mito_Protein_Transport_Metaxin"/>
</dbReference>
<evidence type="ECO:0000313" key="2">
    <source>
        <dbReference type="EMBL" id="TCV89265.1"/>
    </source>
</evidence>
<dbReference type="EMBL" id="SMCP01000002">
    <property type="protein sequence ID" value="TCV89265.1"/>
    <property type="molecule type" value="Genomic_DNA"/>
</dbReference>
<dbReference type="SFLD" id="SFLDS00019">
    <property type="entry name" value="Glutathione_Transferase_(cytos"/>
    <property type="match status" value="1"/>
</dbReference>
<reference evidence="2 4" key="1">
    <citation type="submission" date="2019-03" db="EMBL/GenBank/DDBJ databases">
        <title>Genomic Encyclopedia of Type Strains, Phase IV (KMG-IV): sequencing the most valuable type-strain genomes for metagenomic binning, comparative biology and taxonomic classification.</title>
        <authorList>
            <person name="Goeker M."/>
        </authorList>
    </citation>
    <scope>NUCLEOTIDE SEQUENCE [LARGE SCALE GENOMIC DNA]</scope>
    <source>
        <strain evidence="2 4">DSM 28140</strain>
    </source>
</reference>
<dbReference type="InterPro" id="IPR012336">
    <property type="entry name" value="Thioredoxin-like_fold"/>
</dbReference>
<dbReference type="SUPFAM" id="SSF52833">
    <property type="entry name" value="Thioredoxin-like"/>
    <property type="match status" value="1"/>
</dbReference>
<proteinExistence type="predicted"/>
<accession>A0A4R3YA52</accession>
<dbReference type="InterPro" id="IPR036249">
    <property type="entry name" value="Thioredoxin-like_sf"/>
</dbReference>
<dbReference type="GO" id="GO:0016740">
    <property type="term" value="F:transferase activity"/>
    <property type="evidence" value="ECO:0007669"/>
    <property type="project" value="UniProtKB-KW"/>
</dbReference>
<dbReference type="InterPro" id="IPR040079">
    <property type="entry name" value="Glutathione_S-Trfase"/>
</dbReference>
<evidence type="ECO:0000313" key="3">
    <source>
        <dbReference type="EMBL" id="TNG93321.1"/>
    </source>
</evidence>
<dbReference type="InterPro" id="IPR004045">
    <property type="entry name" value="Glutathione_S-Trfase_N"/>
</dbReference>
<dbReference type="GO" id="GO:0005737">
    <property type="term" value="C:cytoplasm"/>
    <property type="evidence" value="ECO:0007669"/>
    <property type="project" value="TreeGrafter"/>
</dbReference>
<dbReference type="SFLD" id="SFLDG01180">
    <property type="entry name" value="SUF1"/>
    <property type="match status" value="1"/>
</dbReference>